<comment type="caution">
    <text evidence="2">The sequence shown here is derived from an EMBL/GenBank/DDBJ whole genome shotgun (WGS) entry which is preliminary data.</text>
</comment>
<organism evidence="2 3">
    <name type="scientific">Xenoophorus captivus</name>
    <dbReference type="NCBI Taxonomy" id="1517983"/>
    <lineage>
        <taxon>Eukaryota</taxon>
        <taxon>Metazoa</taxon>
        <taxon>Chordata</taxon>
        <taxon>Craniata</taxon>
        <taxon>Vertebrata</taxon>
        <taxon>Euteleostomi</taxon>
        <taxon>Actinopterygii</taxon>
        <taxon>Neopterygii</taxon>
        <taxon>Teleostei</taxon>
        <taxon>Neoteleostei</taxon>
        <taxon>Acanthomorphata</taxon>
        <taxon>Ovalentaria</taxon>
        <taxon>Atherinomorphae</taxon>
        <taxon>Cyprinodontiformes</taxon>
        <taxon>Goodeidae</taxon>
        <taxon>Xenoophorus</taxon>
    </lineage>
</organism>
<evidence type="ECO:0000313" key="3">
    <source>
        <dbReference type="Proteomes" id="UP001434883"/>
    </source>
</evidence>
<feature type="non-terminal residue" evidence="2">
    <location>
        <position position="1"/>
    </location>
</feature>
<reference evidence="2 3" key="1">
    <citation type="submission" date="2021-06" db="EMBL/GenBank/DDBJ databases">
        <authorList>
            <person name="Palmer J.M."/>
        </authorList>
    </citation>
    <scope>NUCLEOTIDE SEQUENCE [LARGE SCALE GENOMIC DNA]</scope>
    <source>
        <strain evidence="2 3">XC_2019</strain>
        <tissue evidence="2">Muscle</tissue>
    </source>
</reference>
<name>A0ABV0QA44_9TELE</name>
<proteinExistence type="predicted"/>
<dbReference type="Proteomes" id="UP001434883">
    <property type="component" value="Unassembled WGS sequence"/>
</dbReference>
<feature type="compositionally biased region" description="Polar residues" evidence="1">
    <location>
        <begin position="1"/>
        <end position="14"/>
    </location>
</feature>
<evidence type="ECO:0000313" key="2">
    <source>
        <dbReference type="EMBL" id="MEQ2192387.1"/>
    </source>
</evidence>
<gene>
    <name evidence="2" type="ORF">XENOCAPTIV_010904</name>
</gene>
<dbReference type="EMBL" id="JAHRIN010002355">
    <property type="protein sequence ID" value="MEQ2192387.1"/>
    <property type="molecule type" value="Genomic_DNA"/>
</dbReference>
<keyword evidence="3" id="KW-1185">Reference proteome</keyword>
<accession>A0ABV0QA44</accession>
<sequence length="54" mass="5957">RSGQRSNRTRTPSPKNKRSLRGLNRPVIPRVANGSPPTRSLNYGSPPVQLGFTE</sequence>
<evidence type="ECO:0000256" key="1">
    <source>
        <dbReference type="SAM" id="MobiDB-lite"/>
    </source>
</evidence>
<feature type="region of interest" description="Disordered" evidence="1">
    <location>
        <begin position="1"/>
        <end position="54"/>
    </location>
</feature>
<protein>
    <submittedName>
        <fullName evidence="2">Uncharacterized protein</fullName>
    </submittedName>
</protein>